<dbReference type="Gene3D" id="3.90.580.10">
    <property type="entry name" value="Zinc finger, CHC2-type domain"/>
    <property type="match status" value="1"/>
</dbReference>
<dbReference type="RefSeq" id="WP_380527943.1">
    <property type="nucleotide sequence ID" value="NZ_JBHFAA010000025.1"/>
</dbReference>
<feature type="domain" description="Zinc finger CHC2-type" evidence="1">
    <location>
        <begin position="14"/>
        <end position="66"/>
    </location>
</feature>
<gene>
    <name evidence="2" type="ORF">ACEZCY_35795</name>
</gene>
<evidence type="ECO:0000259" key="1">
    <source>
        <dbReference type="SMART" id="SM00400"/>
    </source>
</evidence>
<keyword evidence="3" id="KW-1185">Reference proteome</keyword>
<dbReference type="EMBL" id="JBHFAA010000025">
    <property type="protein sequence ID" value="MFC1428539.1"/>
    <property type="molecule type" value="Genomic_DNA"/>
</dbReference>
<evidence type="ECO:0000313" key="2">
    <source>
        <dbReference type="EMBL" id="MFC1428539.1"/>
    </source>
</evidence>
<name>A0ABV6WR74_9ACTN</name>
<organism evidence="2 3">
    <name type="scientific">Streptacidiphilus alkalitolerans</name>
    <dbReference type="NCBI Taxonomy" id="3342712"/>
    <lineage>
        <taxon>Bacteria</taxon>
        <taxon>Bacillati</taxon>
        <taxon>Actinomycetota</taxon>
        <taxon>Actinomycetes</taxon>
        <taxon>Kitasatosporales</taxon>
        <taxon>Streptomycetaceae</taxon>
        <taxon>Streptacidiphilus</taxon>
    </lineage>
</organism>
<dbReference type="Proteomes" id="UP001592529">
    <property type="component" value="Unassembled WGS sequence"/>
</dbReference>
<dbReference type="InterPro" id="IPR002694">
    <property type="entry name" value="Znf_CHC2"/>
</dbReference>
<proteinExistence type="predicted"/>
<dbReference type="SMART" id="SM00400">
    <property type="entry name" value="ZnF_CHCC"/>
    <property type="match status" value="1"/>
</dbReference>
<accession>A0ABV6WR74</accession>
<dbReference type="InterPro" id="IPR036977">
    <property type="entry name" value="DNA_primase_Znf_CHC2"/>
</dbReference>
<dbReference type="Pfam" id="PF01807">
    <property type="entry name" value="Zn_ribbon_DnaG"/>
    <property type="match status" value="1"/>
</dbReference>
<sequence>MPYVALEPGGGGQLKGLCPFCSADEFYISPAKAVFSCFGCKQCGDTIGFLMLAADVDYATAQRMLDS</sequence>
<reference evidence="2 3" key="1">
    <citation type="submission" date="2024-09" db="EMBL/GenBank/DDBJ databases">
        <authorList>
            <person name="Lee S.D."/>
        </authorList>
    </citation>
    <scope>NUCLEOTIDE SEQUENCE [LARGE SCALE GENOMIC DNA]</scope>
    <source>
        <strain evidence="2 3">N1-12</strain>
    </source>
</reference>
<evidence type="ECO:0000313" key="3">
    <source>
        <dbReference type="Proteomes" id="UP001592529"/>
    </source>
</evidence>
<comment type="caution">
    <text evidence="2">The sequence shown here is derived from an EMBL/GenBank/DDBJ whole genome shotgun (WGS) entry which is preliminary data.</text>
</comment>
<protein>
    <submittedName>
        <fullName evidence="2">CHC2 zinc finger domain-containing protein</fullName>
    </submittedName>
</protein>
<dbReference type="SUPFAM" id="SSF57783">
    <property type="entry name" value="Zinc beta-ribbon"/>
    <property type="match status" value="1"/>
</dbReference>